<sequence>MLEQPVNWGKMKAQLEGKVAVLFGASVGIGAATGRILAESGAKVVLASRNEESLNSLVKEIRSAGGTAVAAKTDVQSYEEVSAAVQMAVDCFGGVDIIVNNAGINIAPQPVELQEDAEFDRVINVNLKGVWYGMKAGIPEIRKRGGGAIVNVSSVGGLVGAPGLTPYCASKHGVIGLSKAAALDCASSGIRVNVIAPGAVDTAMFNDWQKDEEQRANFISLHPLGRVGKPYEIGAAIAWLASDAAAYITGAILPIDGGYIIP</sequence>
<dbReference type="InterPro" id="IPR036291">
    <property type="entry name" value="NAD(P)-bd_dom_sf"/>
</dbReference>
<dbReference type="InterPro" id="IPR002347">
    <property type="entry name" value="SDR_fam"/>
</dbReference>
<evidence type="ECO:0000256" key="1">
    <source>
        <dbReference type="ARBA" id="ARBA00006484"/>
    </source>
</evidence>
<dbReference type="RefSeq" id="WP_004621893.1">
    <property type="nucleotide sequence ID" value="NZ_ACXX02000016.1"/>
</dbReference>
<reference evidence="4" key="2">
    <citation type="submission" date="2011-01" db="EMBL/GenBank/DDBJ databases">
        <title>The Non-contiguous Finished genome of Clostridium papyrosolvens.</title>
        <authorList>
            <person name="Lucas S."/>
            <person name="Copeland A."/>
            <person name="Lapidus A."/>
            <person name="Cheng J.-F."/>
            <person name="Goodwin L."/>
            <person name="Pitluck S."/>
            <person name="Misra M."/>
            <person name="Chertkov O."/>
            <person name="Detter J.C."/>
            <person name="Han C."/>
            <person name="Tapia R."/>
            <person name="Land M."/>
            <person name="Hauser L."/>
            <person name="Kyrpides N."/>
            <person name="Ivanova N."/>
            <person name="Pagani I."/>
            <person name="Mouttaki H."/>
            <person name="He Z."/>
            <person name="Zhou J."/>
            <person name="Hemme C.L."/>
            <person name="Woyke T."/>
        </authorList>
    </citation>
    <scope>NUCLEOTIDE SEQUENCE [LARGE SCALE GENOMIC DNA]</scope>
    <source>
        <strain evidence="4">DSM 2782</strain>
    </source>
</reference>
<keyword evidence="2" id="KW-0560">Oxidoreductase</keyword>
<dbReference type="STRING" id="588581.Cpap_0477"/>
<protein>
    <submittedName>
        <fullName evidence="4">Short-chain dehydrogenase/reductase SDR</fullName>
    </submittedName>
</protein>
<dbReference type="GO" id="GO:0008206">
    <property type="term" value="P:bile acid metabolic process"/>
    <property type="evidence" value="ECO:0007669"/>
    <property type="project" value="UniProtKB-ARBA"/>
</dbReference>
<evidence type="ECO:0000313" key="4">
    <source>
        <dbReference type="EMBL" id="EGD46183.1"/>
    </source>
</evidence>
<dbReference type="Gene3D" id="3.40.50.720">
    <property type="entry name" value="NAD(P)-binding Rossmann-like Domain"/>
    <property type="match status" value="1"/>
</dbReference>
<evidence type="ECO:0000256" key="3">
    <source>
        <dbReference type="ARBA" id="ARBA00023221"/>
    </source>
</evidence>
<dbReference type="OrthoDB" id="9803333at2"/>
<evidence type="ECO:0000313" key="5">
    <source>
        <dbReference type="Proteomes" id="UP000003860"/>
    </source>
</evidence>
<dbReference type="AlphaFoldDB" id="F1THI0"/>
<accession>F1THI0</accession>
<keyword evidence="3" id="KW-0753">Steroid metabolism</keyword>
<comment type="similarity">
    <text evidence="1">Belongs to the short-chain dehydrogenases/reductases (SDR) family.</text>
</comment>
<dbReference type="eggNOG" id="COG1028">
    <property type="taxonomic scope" value="Bacteria"/>
</dbReference>
<dbReference type="InterPro" id="IPR020904">
    <property type="entry name" value="Sc_DH/Rdtase_CS"/>
</dbReference>
<keyword evidence="3" id="KW-0443">Lipid metabolism</keyword>
<dbReference type="PANTHER" id="PTHR42879">
    <property type="entry name" value="3-OXOACYL-(ACYL-CARRIER-PROTEIN) REDUCTASE"/>
    <property type="match status" value="1"/>
</dbReference>
<keyword evidence="5" id="KW-1185">Reference proteome</keyword>
<comment type="caution">
    <text evidence="4">The sequence shown here is derived from an EMBL/GenBank/DDBJ whole genome shotgun (WGS) entry which is preliminary data.</text>
</comment>
<proteinExistence type="inferred from homology"/>
<dbReference type="InterPro" id="IPR050259">
    <property type="entry name" value="SDR"/>
</dbReference>
<dbReference type="PRINTS" id="PR00080">
    <property type="entry name" value="SDRFAMILY"/>
</dbReference>
<dbReference type="PANTHER" id="PTHR42879:SF2">
    <property type="entry name" value="3-OXOACYL-[ACYL-CARRIER-PROTEIN] REDUCTASE FABG"/>
    <property type="match status" value="1"/>
</dbReference>
<dbReference type="PRINTS" id="PR00081">
    <property type="entry name" value="GDHRDH"/>
</dbReference>
<dbReference type="CDD" id="cd05233">
    <property type="entry name" value="SDR_c"/>
    <property type="match status" value="1"/>
</dbReference>
<dbReference type="SUPFAM" id="SSF51735">
    <property type="entry name" value="NAD(P)-binding Rossmann-fold domains"/>
    <property type="match status" value="1"/>
</dbReference>
<dbReference type="NCBIfam" id="NF005559">
    <property type="entry name" value="PRK07231.1"/>
    <property type="match status" value="1"/>
</dbReference>
<reference evidence="4" key="1">
    <citation type="submission" date="2009-07" db="EMBL/GenBank/DDBJ databases">
        <authorList>
            <consortium name="US DOE Joint Genome Institute (JGI-PGF)"/>
            <person name="Lucas S."/>
            <person name="Copeland A."/>
            <person name="Lapidus A."/>
            <person name="Glavina del Rio T."/>
            <person name="Tice H."/>
            <person name="Bruce D."/>
            <person name="Goodwin L."/>
            <person name="Pitluck S."/>
            <person name="Larimer F."/>
            <person name="Land M.L."/>
            <person name="Mouttaki H."/>
            <person name="He Z."/>
            <person name="Zhou J."/>
            <person name="Hemme C.L."/>
        </authorList>
    </citation>
    <scope>NUCLEOTIDE SEQUENCE</scope>
    <source>
        <strain evidence="4">DSM 2782</strain>
    </source>
</reference>
<dbReference type="Proteomes" id="UP000003860">
    <property type="component" value="Unassembled WGS sequence"/>
</dbReference>
<evidence type="ECO:0000256" key="2">
    <source>
        <dbReference type="ARBA" id="ARBA00023002"/>
    </source>
</evidence>
<dbReference type="GO" id="GO:0016491">
    <property type="term" value="F:oxidoreductase activity"/>
    <property type="evidence" value="ECO:0007669"/>
    <property type="project" value="UniProtKB-KW"/>
</dbReference>
<dbReference type="PROSITE" id="PS00061">
    <property type="entry name" value="ADH_SHORT"/>
    <property type="match status" value="1"/>
</dbReference>
<organism evidence="4 5">
    <name type="scientific">Ruminiclostridium papyrosolvens DSM 2782</name>
    <dbReference type="NCBI Taxonomy" id="588581"/>
    <lineage>
        <taxon>Bacteria</taxon>
        <taxon>Bacillati</taxon>
        <taxon>Bacillota</taxon>
        <taxon>Clostridia</taxon>
        <taxon>Eubacteriales</taxon>
        <taxon>Oscillospiraceae</taxon>
        <taxon>Ruminiclostridium</taxon>
    </lineage>
</organism>
<name>F1THI0_9FIRM</name>
<dbReference type="EMBL" id="ACXX02000016">
    <property type="protein sequence ID" value="EGD46183.1"/>
    <property type="molecule type" value="Genomic_DNA"/>
</dbReference>
<dbReference type="FunFam" id="3.40.50.720:FF:000084">
    <property type="entry name" value="Short-chain dehydrogenase reductase"/>
    <property type="match status" value="1"/>
</dbReference>
<dbReference type="Pfam" id="PF13561">
    <property type="entry name" value="adh_short_C2"/>
    <property type="match status" value="1"/>
</dbReference>
<gene>
    <name evidence="4" type="ORF">Cpap_0477</name>
</gene>